<dbReference type="EMBL" id="OZ035823">
    <property type="protein sequence ID" value="CAL1569037.1"/>
    <property type="molecule type" value="Genomic_DNA"/>
</dbReference>
<evidence type="ECO:0000256" key="1">
    <source>
        <dbReference type="SAM" id="MobiDB-lite"/>
    </source>
</evidence>
<reference evidence="2 3" key="1">
    <citation type="submission" date="2024-04" db="EMBL/GenBank/DDBJ databases">
        <authorList>
            <person name="Waldvogel A.-M."/>
            <person name="Schoenle A."/>
        </authorList>
    </citation>
    <scope>NUCLEOTIDE SEQUENCE [LARGE SCALE GENOMIC DNA]</scope>
</reference>
<dbReference type="AlphaFoldDB" id="A0AAV2IZE4"/>
<gene>
    <name evidence="2" type="ORF">KC01_LOCUS1542</name>
</gene>
<evidence type="ECO:0000313" key="2">
    <source>
        <dbReference type="EMBL" id="CAL1569037.1"/>
    </source>
</evidence>
<organism evidence="2 3">
    <name type="scientific">Knipowitschia caucasica</name>
    <name type="common">Caucasian dwarf goby</name>
    <name type="synonym">Pomatoschistus caucasicus</name>
    <dbReference type="NCBI Taxonomy" id="637954"/>
    <lineage>
        <taxon>Eukaryota</taxon>
        <taxon>Metazoa</taxon>
        <taxon>Chordata</taxon>
        <taxon>Craniata</taxon>
        <taxon>Vertebrata</taxon>
        <taxon>Euteleostomi</taxon>
        <taxon>Actinopterygii</taxon>
        <taxon>Neopterygii</taxon>
        <taxon>Teleostei</taxon>
        <taxon>Neoteleostei</taxon>
        <taxon>Acanthomorphata</taxon>
        <taxon>Gobiaria</taxon>
        <taxon>Gobiiformes</taxon>
        <taxon>Gobioidei</taxon>
        <taxon>Gobiidae</taxon>
        <taxon>Gobiinae</taxon>
        <taxon>Knipowitschia</taxon>
    </lineage>
</organism>
<name>A0AAV2IZE4_KNICA</name>
<proteinExistence type="predicted"/>
<keyword evidence="3" id="KW-1185">Reference proteome</keyword>
<dbReference type="Proteomes" id="UP001497482">
    <property type="component" value="Chromosome 1"/>
</dbReference>
<feature type="compositionally biased region" description="Polar residues" evidence="1">
    <location>
        <begin position="1"/>
        <end position="13"/>
    </location>
</feature>
<protein>
    <submittedName>
        <fullName evidence="2">Uncharacterized protein</fullName>
    </submittedName>
</protein>
<feature type="region of interest" description="Disordered" evidence="1">
    <location>
        <begin position="1"/>
        <end position="30"/>
    </location>
</feature>
<accession>A0AAV2IZE4</accession>
<evidence type="ECO:0000313" key="3">
    <source>
        <dbReference type="Proteomes" id="UP001497482"/>
    </source>
</evidence>
<sequence length="87" mass="9485">MALSSATNGSTKTPEPPPDEEGNERKTISPMDFDQTDACLLHSELQGANKRTRMQLCYILLIGCVHVTSQHPEAVSPPAPPKKVSRK</sequence>